<proteinExistence type="predicted"/>
<accession>A0A3S3QX71</accession>
<organism evidence="1 2">
    <name type="scientific">Cinnamomum micranthum f. kanehirae</name>
    <dbReference type="NCBI Taxonomy" id="337451"/>
    <lineage>
        <taxon>Eukaryota</taxon>
        <taxon>Viridiplantae</taxon>
        <taxon>Streptophyta</taxon>
        <taxon>Embryophyta</taxon>
        <taxon>Tracheophyta</taxon>
        <taxon>Spermatophyta</taxon>
        <taxon>Magnoliopsida</taxon>
        <taxon>Magnoliidae</taxon>
        <taxon>Laurales</taxon>
        <taxon>Lauraceae</taxon>
        <taxon>Cinnamomum</taxon>
    </lineage>
</organism>
<evidence type="ECO:0000313" key="2">
    <source>
        <dbReference type="Proteomes" id="UP000283530"/>
    </source>
</evidence>
<sequence length="111" mass="12262">MEAIRWTGCMWLRGRPFWRTSTLCITTPRCGMSRSGSSRNGSWSRQGVLREERAVHVPALWGWNESLCGYGGREASAPVRNLQPGQRFPLVKCCGEGGAESSSRVSPSFSP</sequence>
<dbReference type="OrthoDB" id="540635at2759"/>
<keyword evidence="2" id="KW-1185">Reference proteome</keyword>
<reference evidence="1 2" key="1">
    <citation type="journal article" date="2019" name="Nat. Plants">
        <title>Stout camphor tree genome fills gaps in understanding of flowering plant genome evolution.</title>
        <authorList>
            <person name="Chaw S.M."/>
            <person name="Liu Y.C."/>
            <person name="Wu Y.W."/>
            <person name="Wang H.Y."/>
            <person name="Lin C.I."/>
            <person name="Wu C.S."/>
            <person name="Ke H.M."/>
            <person name="Chang L.Y."/>
            <person name="Hsu C.Y."/>
            <person name="Yang H.T."/>
            <person name="Sudianto E."/>
            <person name="Hsu M.H."/>
            <person name="Wu K.P."/>
            <person name="Wang L.N."/>
            <person name="Leebens-Mack J.H."/>
            <person name="Tsai I.J."/>
        </authorList>
    </citation>
    <scope>NUCLEOTIDE SEQUENCE [LARGE SCALE GENOMIC DNA]</scope>
    <source>
        <strain evidence="2">cv. Chaw 1501</strain>
        <tissue evidence="1">Young leaves</tissue>
    </source>
</reference>
<dbReference type="AlphaFoldDB" id="A0A3S3QX71"/>
<dbReference type="EMBL" id="QPKB01000009">
    <property type="protein sequence ID" value="RWR92011.1"/>
    <property type="molecule type" value="Genomic_DNA"/>
</dbReference>
<name>A0A3S3QX71_9MAGN</name>
<dbReference type="Proteomes" id="UP000283530">
    <property type="component" value="Unassembled WGS sequence"/>
</dbReference>
<gene>
    <name evidence="1" type="ORF">CKAN_02120000</name>
</gene>
<comment type="caution">
    <text evidence="1">The sequence shown here is derived from an EMBL/GenBank/DDBJ whole genome shotgun (WGS) entry which is preliminary data.</text>
</comment>
<protein>
    <submittedName>
        <fullName evidence="1">Uncharacterized protein</fullName>
    </submittedName>
</protein>
<evidence type="ECO:0000313" key="1">
    <source>
        <dbReference type="EMBL" id="RWR92011.1"/>
    </source>
</evidence>